<gene>
    <name evidence="1" type="ORF">MCOR_25168</name>
</gene>
<accession>A0A6J8C3A6</accession>
<dbReference type="AlphaFoldDB" id="A0A6J8C3A6"/>
<sequence length="239" mass="27812">MDACKYYYGIISQYAAQYLPPPTTKSKTYNIKKFYHKHLQDGFRTDAVSGWLLYASYYYVTGQYSVTLRLTEYVLSRCKHDMVHVDRDNRKEENINNYRRKVHSKTSLNDRIKLATVDLVTYMWHSSLIPGELQLEVENQPFCIPPTVLSYCLRFLFHHHLGNMLNRQQALHNLHLIVRDDYSISLDDLSESETILGVCHEISGNKISACQFYDKAMHNNVKVCRSSKARKSTPCVAET</sequence>
<protein>
    <submittedName>
        <fullName evidence="1">Uncharacterized protein</fullName>
    </submittedName>
</protein>
<organism evidence="1 2">
    <name type="scientific">Mytilus coruscus</name>
    <name type="common">Sea mussel</name>
    <dbReference type="NCBI Taxonomy" id="42192"/>
    <lineage>
        <taxon>Eukaryota</taxon>
        <taxon>Metazoa</taxon>
        <taxon>Spiralia</taxon>
        <taxon>Lophotrochozoa</taxon>
        <taxon>Mollusca</taxon>
        <taxon>Bivalvia</taxon>
        <taxon>Autobranchia</taxon>
        <taxon>Pteriomorphia</taxon>
        <taxon>Mytilida</taxon>
        <taxon>Mytiloidea</taxon>
        <taxon>Mytilidae</taxon>
        <taxon>Mytilinae</taxon>
        <taxon>Mytilus</taxon>
    </lineage>
</organism>
<proteinExistence type="predicted"/>
<evidence type="ECO:0000313" key="2">
    <source>
        <dbReference type="Proteomes" id="UP000507470"/>
    </source>
</evidence>
<evidence type="ECO:0000313" key="1">
    <source>
        <dbReference type="EMBL" id="CAC5390046.1"/>
    </source>
</evidence>
<dbReference type="Proteomes" id="UP000507470">
    <property type="component" value="Unassembled WGS sequence"/>
</dbReference>
<dbReference type="EMBL" id="CACVKT020004442">
    <property type="protein sequence ID" value="CAC5390046.1"/>
    <property type="molecule type" value="Genomic_DNA"/>
</dbReference>
<dbReference type="OrthoDB" id="6184886at2759"/>
<keyword evidence="2" id="KW-1185">Reference proteome</keyword>
<name>A0A6J8C3A6_MYTCO</name>
<reference evidence="1 2" key="1">
    <citation type="submission" date="2020-06" db="EMBL/GenBank/DDBJ databases">
        <authorList>
            <person name="Li R."/>
            <person name="Bekaert M."/>
        </authorList>
    </citation>
    <scope>NUCLEOTIDE SEQUENCE [LARGE SCALE GENOMIC DNA]</scope>
    <source>
        <strain evidence="2">wild</strain>
    </source>
</reference>